<protein>
    <submittedName>
        <fullName evidence="1">Uncharacterized protein</fullName>
    </submittedName>
</protein>
<dbReference type="AlphaFoldDB" id="A0A0A9DVU5"/>
<reference evidence="1" key="1">
    <citation type="submission" date="2014-09" db="EMBL/GenBank/DDBJ databases">
        <authorList>
            <person name="Magalhaes I.L.F."/>
            <person name="Oliveira U."/>
            <person name="Santos F.R."/>
            <person name="Vidigal T.H.D.A."/>
            <person name="Brescovit A.D."/>
            <person name="Santos A.J."/>
        </authorList>
    </citation>
    <scope>NUCLEOTIDE SEQUENCE</scope>
    <source>
        <tissue evidence="1">Shoot tissue taken approximately 20 cm above the soil surface</tissue>
    </source>
</reference>
<sequence length="37" mass="4133">MIKLQNMMLPFCHFTKLTGCNPLLCRSRAAVGLFCSS</sequence>
<reference evidence="1" key="2">
    <citation type="journal article" date="2015" name="Data Brief">
        <title>Shoot transcriptome of the giant reed, Arundo donax.</title>
        <authorList>
            <person name="Barrero R.A."/>
            <person name="Guerrero F.D."/>
            <person name="Moolhuijzen P."/>
            <person name="Goolsby J.A."/>
            <person name="Tidwell J."/>
            <person name="Bellgard S.E."/>
            <person name="Bellgard M.I."/>
        </authorList>
    </citation>
    <scope>NUCLEOTIDE SEQUENCE</scope>
    <source>
        <tissue evidence="1">Shoot tissue taken approximately 20 cm above the soil surface</tissue>
    </source>
</reference>
<accession>A0A0A9DVU5</accession>
<name>A0A0A9DVU5_ARUDO</name>
<proteinExistence type="predicted"/>
<dbReference type="EMBL" id="GBRH01207072">
    <property type="protein sequence ID" value="JAD90823.1"/>
    <property type="molecule type" value="Transcribed_RNA"/>
</dbReference>
<evidence type="ECO:0000313" key="1">
    <source>
        <dbReference type="EMBL" id="JAD90823.1"/>
    </source>
</evidence>
<organism evidence="1">
    <name type="scientific">Arundo donax</name>
    <name type="common">Giant reed</name>
    <name type="synonym">Donax arundinaceus</name>
    <dbReference type="NCBI Taxonomy" id="35708"/>
    <lineage>
        <taxon>Eukaryota</taxon>
        <taxon>Viridiplantae</taxon>
        <taxon>Streptophyta</taxon>
        <taxon>Embryophyta</taxon>
        <taxon>Tracheophyta</taxon>
        <taxon>Spermatophyta</taxon>
        <taxon>Magnoliopsida</taxon>
        <taxon>Liliopsida</taxon>
        <taxon>Poales</taxon>
        <taxon>Poaceae</taxon>
        <taxon>PACMAD clade</taxon>
        <taxon>Arundinoideae</taxon>
        <taxon>Arundineae</taxon>
        <taxon>Arundo</taxon>
    </lineage>
</organism>